<name>A0ABS4J7B9_9BACL</name>
<feature type="domain" description="Fe/B12 periplasmic-binding" evidence="5">
    <location>
        <begin position="269"/>
        <end position="532"/>
    </location>
</feature>
<dbReference type="InterPro" id="IPR018060">
    <property type="entry name" value="HTH_AraC"/>
</dbReference>
<dbReference type="SUPFAM" id="SSF53807">
    <property type="entry name" value="Helical backbone' metal receptor"/>
    <property type="match status" value="1"/>
</dbReference>
<proteinExistence type="predicted"/>
<dbReference type="SMART" id="SM00342">
    <property type="entry name" value="HTH_ARAC"/>
    <property type="match status" value="1"/>
</dbReference>
<evidence type="ECO:0000313" key="7">
    <source>
        <dbReference type="Proteomes" id="UP001519287"/>
    </source>
</evidence>
<dbReference type="PANTHER" id="PTHR43280">
    <property type="entry name" value="ARAC-FAMILY TRANSCRIPTIONAL REGULATOR"/>
    <property type="match status" value="1"/>
</dbReference>
<keyword evidence="2" id="KW-0238">DNA-binding</keyword>
<feature type="domain" description="HTH araC/xylS-type" evidence="4">
    <location>
        <begin position="168"/>
        <end position="266"/>
    </location>
</feature>
<dbReference type="Gene3D" id="3.40.50.1980">
    <property type="entry name" value="Nitrogenase molybdenum iron protein domain"/>
    <property type="match status" value="2"/>
</dbReference>
<dbReference type="RefSeq" id="WP_209976964.1">
    <property type="nucleotide sequence ID" value="NZ_JAGGLB010000031.1"/>
</dbReference>
<evidence type="ECO:0000313" key="6">
    <source>
        <dbReference type="EMBL" id="MBP1995146.1"/>
    </source>
</evidence>
<accession>A0ABS4J7B9</accession>
<organism evidence="6 7">
    <name type="scientific">Paenibacillus eucommiae</name>
    <dbReference type="NCBI Taxonomy" id="1355755"/>
    <lineage>
        <taxon>Bacteria</taxon>
        <taxon>Bacillati</taxon>
        <taxon>Bacillota</taxon>
        <taxon>Bacilli</taxon>
        <taxon>Bacillales</taxon>
        <taxon>Paenibacillaceae</taxon>
        <taxon>Paenibacillus</taxon>
    </lineage>
</organism>
<sequence>MGEAELCRIVKIEHIVCSRKSLFPDKSAHTLLVIAGGMGVLQINEEKHPVSIGKCFYAVPDSGISITPHFNELKLYRIFFDRLSPAEHAEDGRIFDKNLDGFANQGELFTSFPDRVLDMAASLYDNDADDENRAAGYKKQMIFYEILHELASANAPVHSIANTQEAVKRTIHYIQTNYEKDLTRDKLANMAKLSPEYYSVVFKQVSGTNLTDYITQIRIQMAKERLLFSDERLSDIAKAVGYKDEYYLSRKFKKEVGVSPSAYIKTPKKIVSMNPHLTRHLLALDVMPAATLSFRWMFGEYQERLNAGQCECRDWMLGFQDDELQRMKPDLMVCIDNISPEKLGTYRRMAPTLVVPWHVKDWRSHFRMISHAVGKSAVAETWLRHFDERVEQVRFLMGTTGAAWQSVALFNIRAESSFVYRNHGMGSQIIYDELRLQPPSSILLAPDQVSISVAPADFLPRYAADCIILSIEKSDRAEWRARDMLGSPAWQEWLSGPSHRLHIVDMDRWHGYDPISATWQLDDVERLLSYHSPSNIV</sequence>
<evidence type="ECO:0000259" key="5">
    <source>
        <dbReference type="PROSITE" id="PS50983"/>
    </source>
</evidence>
<evidence type="ECO:0000256" key="2">
    <source>
        <dbReference type="ARBA" id="ARBA00023125"/>
    </source>
</evidence>
<dbReference type="PROSITE" id="PS50983">
    <property type="entry name" value="FE_B12_PBP"/>
    <property type="match status" value="1"/>
</dbReference>
<evidence type="ECO:0000256" key="1">
    <source>
        <dbReference type="ARBA" id="ARBA00023015"/>
    </source>
</evidence>
<dbReference type="Proteomes" id="UP001519287">
    <property type="component" value="Unassembled WGS sequence"/>
</dbReference>
<dbReference type="SUPFAM" id="SSF46689">
    <property type="entry name" value="Homeodomain-like"/>
    <property type="match status" value="2"/>
</dbReference>
<evidence type="ECO:0000256" key="3">
    <source>
        <dbReference type="ARBA" id="ARBA00023163"/>
    </source>
</evidence>
<dbReference type="PROSITE" id="PS01124">
    <property type="entry name" value="HTH_ARAC_FAMILY_2"/>
    <property type="match status" value="1"/>
</dbReference>
<comment type="caution">
    <text evidence="6">The sequence shown here is derived from an EMBL/GenBank/DDBJ whole genome shotgun (WGS) entry which is preliminary data.</text>
</comment>
<dbReference type="Gene3D" id="1.10.10.60">
    <property type="entry name" value="Homeodomain-like"/>
    <property type="match status" value="2"/>
</dbReference>
<reference evidence="6 7" key="1">
    <citation type="submission" date="2021-03" db="EMBL/GenBank/DDBJ databases">
        <title>Genomic Encyclopedia of Type Strains, Phase IV (KMG-IV): sequencing the most valuable type-strain genomes for metagenomic binning, comparative biology and taxonomic classification.</title>
        <authorList>
            <person name="Goeker M."/>
        </authorList>
    </citation>
    <scope>NUCLEOTIDE SEQUENCE [LARGE SCALE GENOMIC DNA]</scope>
    <source>
        <strain evidence="6 7">DSM 26048</strain>
    </source>
</reference>
<dbReference type="PANTHER" id="PTHR43280:SF28">
    <property type="entry name" value="HTH-TYPE TRANSCRIPTIONAL ACTIVATOR RHAS"/>
    <property type="match status" value="1"/>
</dbReference>
<keyword evidence="7" id="KW-1185">Reference proteome</keyword>
<keyword evidence="3" id="KW-0804">Transcription</keyword>
<dbReference type="Pfam" id="PF12833">
    <property type="entry name" value="HTH_18"/>
    <property type="match status" value="1"/>
</dbReference>
<dbReference type="InterPro" id="IPR009057">
    <property type="entry name" value="Homeodomain-like_sf"/>
</dbReference>
<evidence type="ECO:0000259" key="4">
    <source>
        <dbReference type="PROSITE" id="PS01124"/>
    </source>
</evidence>
<gene>
    <name evidence="6" type="ORF">J2Z66_006788</name>
</gene>
<protein>
    <submittedName>
        <fullName evidence="6">AraC-like DNA-binding protein</fullName>
    </submittedName>
</protein>
<dbReference type="InterPro" id="IPR002491">
    <property type="entry name" value="ABC_transptr_periplasmic_BD"/>
</dbReference>
<dbReference type="EMBL" id="JAGGLB010000031">
    <property type="protein sequence ID" value="MBP1995146.1"/>
    <property type="molecule type" value="Genomic_DNA"/>
</dbReference>
<keyword evidence="1" id="KW-0805">Transcription regulation</keyword>